<dbReference type="RefSeq" id="WP_072576900.1">
    <property type="nucleotide sequence ID" value="NZ_LWHB01000113.1"/>
</dbReference>
<proteinExistence type="predicted"/>
<dbReference type="Proteomes" id="UP000254601">
    <property type="component" value="Unassembled WGS sequence"/>
</dbReference>
<dbReference type="EMBL" id="UHIC01000001">
    <property type="protein sequence ID" value="SUO93034.1"/>
    <property type="molecule type" value="Genomic_DNA"/>
</dbReference>
<dbReference type="AlphaFoldDB" id="A0A380MLJ0"/>
<gene>
    <name evidence="1" type="ORF">NCTC13337_00024</name>
</gene>
<sequence>MKPITFLGSSLDDLRAFPADIKQRAGYELHKVQYGEMPTDFKPMPTIGKGVSEIRLKGENGAYRIIYTVKIGEHFYILHAFQKKTQKTAKVDIELAKNRLKQLIGGK</sequence>
<organism evidence="1 2">
    <name type="scientific">Suttonella ornithocola</name>
    <dbReference type="NCBI Taxonomy" id="279832"/>
    <lineage>
        <taxon>Bacteria</taxon>
        <taxon>Pseudomonadati</taxon>
        <taxon>Pseudomonadota</taxon>
        <taxon>Gammaproteobacteria</taxon>
        <taxon>Cardiobacteriales</taxon>
        <taxon>Cardiobacteriaceae</taxon>
        <taxon>Suttonella</taxon>
    </lineage>
</organism>
<evidence type="ECO:0000313" key="2">
    <source>
        <dbReference type="Proteomes" id="UP000254601"/>
    </source>
</evidence>
<reference evidence="1 2" key="1">
    <citation type="submission" date="2018-06" db="EMBL/GenBank/DDBJ databases">
        <authorList>
            <consortium name="Pathogen Informatics"/>
            <person name="Doyle S."/>
        </authorList>
    </citation>
    <scope>NUCLEOTIDE SEQUENCE [LARGE SCALE GENOMIC DNA]</scope>
    <source>
        <strain evidence="1 2">NCTC13337</strain>
    </source>
</reference>
<dbReference type="InterPro" id="IPR009241">
    <property type="entry name" value="HigB-like"/>
</dbReference>
<name>A0A380MLJ0_9GAMM</name>
<evidence type="ECO:0000313" key="1">
    <source>
        <dbReference type="EMBL" id="SUO93034.1"/>
    </source>
</evidence>
<keyword evidence="2" id="KW-1185">Reference proteome</keyword>
<dbReference type="OrthoDB" id="9797093at2"/>
<dbReference type="Pfam" id="PF05973">
    <property type="entry name" value="Gp49"/>
    <property type="match status" value="1"/>
</dbReference>
<protein>
    <submittedName>
        <fullName evidence="1">Phage-related protein</fullName>
    </submittedName>
</protein>
<accession>A0A380MLJ0</accession>